<comment type="caution">
    <text evidence="1">The sequence shown here is derived from an EMBL/GenBank/DDBJ whole genome shotgun (WGS) entry which is preliminary data.</text>
</comment>
<name>A0ABX1B260_9ACTN</name>
<dbReference type="Proteomes" id="UP000696294">
    <property type="component" value="Unassembled WGS sequence"/>
</dbReference>
<proteinExistence type="predicted"/>
<evidence type="ECO:0000313" key="2">
    <source>
        <dbReference type="Proteomes" id="UP000696294"/>
    </source>
</evidence>
<protein>
    <submittedName>
        <fullName evidence="1">Uncharacterized protein</fullName>
    </submittedName>
</protein>
<dbReference type="SUPFAM" id="SSF69304">
    <property type="entry name" value="Tricorn protease N-terminal domain"/>
    <property type="match status" value="1"/>
</dbReference>
<dbReference type="EMBL" id="JAATEP010000008">
    <property type="protein sequence ID" value="NJP90404.1"/>
    <property type="molecule type" value="Genomic_DNA"/>
</dbReference>
<keyword evidence="2" id="KW-1185">Reference proteome</keyword>
<gene>
    <name evidence="1" type="ORF">HCN51_13230</name>
</gene>
<dbReference type="RefSeq" id="WP_168009958.1">
    <property type="nucleotide sequence ID" value="NZ_JAATEP010000008.1"/>
</dbReference>
<dbReference type="PROSITE" id="PS51257">
    <property type="entry name" value="PROKAR_LIPOPROTEIN"/>
    <property type="match status" value="1"/>
</dbReference>
<accession>A0ABX1B260</accession>
<sequence>MLLPVRPNAAAKARSAGLCRAAAIVLMLIPVTLSCTIQEVSTPLPGRPQVLPEVPEFESAASIWRDAIVTVPAKVKGKLAVEPAAMLREDEVLMVASFEWRPTFYSYDLRTGGFRALGTAPKWAECSLCFEVMSVATSETRIVWTAGVYRSEPWNAGKRHVELWTMPRSGGEMRLVTWLTGHGQVPFEDRLSIVGDDAVWHGDGQAYRVPLDGGEAQRLPSVEQTVPAAVRELDGTQCGREWCVGLPPNRRYELTKLVVLRKDGTERREVVASYGGPLMNDRFGLFGGPYVNGDKERRHTAKHPGPQPVLYDRCTEKSGRIGGLLKGSADYDVFRGGERAASPEEPLLYWTSSDRKSWIVLDLSRIPDSLCA</sequence>
<reference evidence="1 2" key="1">
    <citation type="submission" date="2020-03" db="EMBL/GenBank/DDBJ databases">
        <title>WGS of actinomycetes isolated from Thailand.</title>
        <authorList>
            <person name="Thawai C."/>
        </authorList>
    </citation>
    <scope>NUCLEOTIDE SEQUENCE [LARGE SCALE GENOMIC DNA]</scope>
    <source>
        <strain evidence="1 2">FMUSA5-5</strain>
    </source>
</reference>
<evidence type="ECO:0000313" key="1">
    <source>
        <dbReference type="EMBL" id="NJP90404.1"/>
    </source>
</evidence>
<organism evidence="1 2">
    <name type="scientific">Nonomuraea composti</name>
    <dbReference type="NCBI Taxonomy" id="2720023"/>
    <lineage>
        <taxon>Bacteria</taxon>
        <taxon>Bacillati</taxon>
        <taxon>Actinomycetota</taxon>
        <taxon>Actinomycetes</taxon>
        <taxon>Streptosporangiales</taxon>
        <taxon>Streptosporangiaceae</taxon>
        <taxon>Nonomuraea</taxon>
    </lineage>
</organism>